<comment type="caution">
    <text evidence="2">The sequence shown here is derived from an EMBL/GenBank/DDBJ whole genome shotgun (WGS) entry which is preliminary data.</text>
</comment>
<accession>A0ABU8TIY8</accession>
<proteinExistence type="predicted"/>
<feature type="region of interest" description="Disordered" evidence="1">
    <location>
        <begin position="35"/>
        <end position="55"/>
    </location>
</feature>
<evidence type="ECO:0000313" key="3">
    <source>
        <dbReference type="Proteomes" id="UP001385499"/>
    </source>
</evidence>
<feature type="compositionally biased region" description="Basic and acidic residues" evidence="1">
    <location>
        <begin position="37"/>
        <end position="55"/>
    </location>
</feature>
<dbReference type="RefSeq" id="WP_340273837.1">
    <property type="nucleotide sequence ID" value="NZ_JBAKIA010000004.1"/>
</dbReference>
<organism evidence="2 3">
    <name type="scientific">Roseibium algae</name>
    <dbReference type="NCBI Taxonomy" id="3123038"/>
    <lineage>
        <taxon>Bacteria</taxon>
        <taxon>Pseudomonadati</taxon>
        <taxon>Pseudomonadota</taxon>
        <taxon>Alphaproteobacteria</taxon>
        <taxon>Hyphomicrobiales</taxon>
        <taxon>Stappiaceae</taxon>
        <taxon>Roseibium</taxon>
    </lineage>
</organism>
<dbReference type="EMBL" id="JBAKIA010000004">
    <property type="protein sequence ID" value="MEJ8474129.1"/>
    <property type="molecule type" value="Genomic_DNA"/>
</dbReference>
<gene>
    <name evidence="2" type="ORF">V6575_08505</name>
</gene>
<keyword evidence="3" id="KW-1185">Reference proteome</keyword>
<evidence type="ECO:0000313" key="2">
    <source>
        <dbReference type="EMBL" id="MEJ8474129.1"/>
    </source>
</evidence>
<reference evidence="2 3" key="1">
    <citation type="submission" date="2024-02" db="EMBL/GenBank/DDBJ databases">
        <title>Roseibium algae sp. nov., isolated from marine alga (Grateloupia sp.), showing potential in myo-inositol conversion.</title>
        <authorList>
            <person name="Wang Y."/>
        </authorList>
    </citation>
    <scope>NUCLEOTIDE SEQUENCE [LARGE SCALE GENOMIC DNA]</scope>
    <source>
        <strain evidence="2 3">H3510</strain>
    </source>
</reference>
<protein>
    <submittedName>
        <fullName evidence="2">Uncharacterized protein</fullName>
    </submittedName>
</protein>
<dbReference type="Proteomes" id="UP001385499">
    <property type="component" value="Unassembled WGS sequence"/>
</dbReference>
<name>A0ABU8TIY8_9HYPH</name>
<evidence type="ECO:0000256" key="1">
    <source>
        <dbReference type="SAM" id="MobiDB-lite"/>
    </source>
</evidence>
<sequence length="55" mass="5950">MKAFISGLCATAVIGVGAWFVLTQELDYSSMTVNTSDRNDSVRLDPDMGERGGEH</sequence>